<dbReference type="InterPro" id="IPR056582">
    <property type="entry name" value="EDRF1_N"/>
</dbReference>
<dbReference type="EMBL" id="CCKQ01015912">
    <property type="protein sequence ID" value="CDW87761.1"/>
    <property type="molecule type" value="Genomic_DNA"/>
</dbReference>
<protein>
    <submittedName>
        <fullName evidence="2">Erythroid differentiation-related factor 1</fullName>
    </submittedName>
</protein>
<accession>A0A078B0B9</accession>
<dbReference type="AlphaFoldDB" id="A0A078B0B9"/>
<dbReference type="PANTHER" id="PTHR15000">
    <property type="entry name" value="ERYTHROID DIFFERENTIATION-RELATED FACTOR 1"/>
    <property type="match status" value="1"/>
</dbReference>
<dbReference type="Proteomes" id="UP000039865">
    <property type="component" value="Unassembled WGS sequence"/>
</dbReference>
<proteinExistence type="predicted"/>
<gene>
    <name evidence="2" type="primary">Contig1123.g1218</name>
    <name evidence="2" type="ORF">STYLEM_16873</name>
</gene>
<feature type="domain" description="EDRF1 N-terminal" evidence="1">
    <location>
        <begin position="124"/>
        <end position="342"/>
    </location>
</feature>
<evidence type="ECO:0000259" key="1">
    <source>
        <dbReference type="Pfam" id="PF23788"/>
    </source>
</evidence>
<dbReference type="Pfam" id="PF23788">
    <property type="entry name" value="EDRF1_N"/>
    <property type="match status" value="1"/>
</dbReference>
<dbReference type="InParanoid" id="A0A078B0B9"/>
<evidence type="ECO:0000313" key="3">
    <source>
        <dbReference type="Proteomes" id="UP000039865"/>
    </source>
</evidence>
<dbReference type="GO" id="GO:0045893">
    <property type="term" value="P:positive regulation of DNA-templated transcription"/>
    <property type="evidence" value="ECO:0007669"/>
    <property type="project" value="TreeGrafter"/>
</dbReference>
<dbReference type="PANTHER" id="PTHR15000:SF1">
    <property type="entry name" value="ERYTHROID DIFFERENTIATION-RELATED FACTOR 1"/>
    <property type="match status" value="1"/>
</dbReference>
<dbReference type="OrthoDB" id="419432at2759"/>
<organism evidence="2 3">
    <name type="scientific">Stylonychia lemnae</name>
    <name type="common">Ciliate</name>
    <dbReference type="NCBI Taxonomy" id="5949"/>
    <lineage>
        <taxon>Eukaryota</taxon>
        <taxon>Sar</taxon>
        <taxon>Alveolata</taxon>
        <taxon>Ciliophora</taxon>
        <taxon>Intramacronucleata</taxon>
        <taxon>Spirotrichea</taxon>
        <taxon>Stichotrichia</taxon>
        <taxon>Sporadotrichida</taxon>
        <taxon>Oxytrichidae</taxon>
        <taxon>Stylonychinae</taxon>
        <taxon>Stylonychia</taxon>
    </lineage>
</organism>
<keyword evidence="3" id="KW-1185">Reference proteome</keyword>
<evidence type="ECO:0000313" key="2">
    <source>
        <dbReference type="EMBL" id="CDW87761.1"/>
    </source>
</evidence>
<reference evidence="2 3" key="1">
    <citation type="submission" date="2014-06" db="EMBL/GenBank/DDBJ databases">
        <authorList>
            <person name="Swart Estienne"/>
        </authorList>
    </citation>
    <scope>NUCLEOTIDE SEQUENCE [LARGE SCALE GENOMIC DNA]</scope>
    <source>
        <strain evidence="2 3">130c</strain>
    </source>
</reference>
<sequence>MNALPEQEQAWAENQEPLEDDKMNQVLRYLDIDGLNFISQDEMQSFDEKPDFMVSSSHLKELFSAPYNKEKSISLKVQKQGDILKINRMSPIKGNSKGAQKYLQDEPEIIERIENLHNQQIQSVRNQKANNIWNQTWTNISSDSSSNNDFRTQQDICKPSKFSANTLYQKMIDKGVMKKDHFFRKDFGRVLQLKIGNFKMLIGSNLLIFYKSMNYPISLRILQQEKKLNPLSCLDIWLDNVLHNVDESAICYHKNGVVQEYKLLKTEDIPDINNQKSSEKKEQIFDPKIVKANGLNILNFLKENCLKEGGTYWIFKDSDQNQIQLYDLGSDDSDEEKKVDDPQEILNPQNSQLVLMNDISSLKENQKQSFIPQDYQQSRRYAQSLDYNDPVTRLQIMDEKEIFNNENALAYLYLNKAMSITEEAKDSQSINQMRDYLLSKCKSSLNSSIQKGIFYEQIEKMNENIRDNQDQNYPSQSDIDNLSYLNESNHSLASQKQIDSLNQKESLIEKRLIKLRDIQKKIDLQNQIQNQQPLSTKDYEFSKNLCHFHRSANMNNHNSEIEYFKQISEIDLEDLKNQYLDMLQKQLQSTNPNDVKLKIECLHILYHILLIQQQPDNKSLDYCFQMLKEIDLMNASKEQGICQNDMDVVLIQICGQSIIGYQYMKAARQSYQDHDYQISLQKKYLEQTKQADDLNQLSLLKISSQCYEKCLQIKEQNSIVLKEYQNPKIFSQISEELGLIYYQICKQNQTTTRDEFLRLLQNTQEIFTKNKDLYKLARIFIDLLENVKFHFALIEQVKEKQLFAKEIQKVFKGLKKNLWQQMNDEGKKDQKLMNALESSQAKLLLAFGLIVKNQVSELDQQNHSIVDNYFEQSIKKLEKIQSTQDENNNQGSNLLIDIAAANFHRGKTIIQTLENNKILKSDEKRLLIAKKCLIQSSQFFSSIGKYIDSLNGQLYILTVLINQVSNAKLANELNQTVLEVREFLTMLYRDIQSLRKIRKNLKHDINDKETLLRTQNSIDQLIINTSNSITTLVEVIIDSSSKFKNEDYKSLQQRLVEIQKYIQKKHSIEEVISLLLNTIQAK</sequence>
<name>A0A078B0B9_STYLE</name>